<accession>A0A432ZTT6</accession>
<organism evidence="4 5">
    <name type="scientific">Idiomarina tyrosinivorans</name>
    <dbReference type="NCBI Taxonomy" id="1445662"/>
    <lineage>
        <taxon>Bacteria</taxon>
        <taxon>Pseudomonadati</taxon>
        <taxon>Pseudomonadota</taxon>
        <taxon>Gammaproteobacteria</taxon>
        <taxon>Alteromonadales</taxon>
        <taxon>Idiomarinaceae</taxon>
        <taxon>Idiomarina</taxon>
    </lineage>
</organism>
<dbReference type="FunFam" id="3.40.30.10:FF:000293">
    <property type="entry name" value="Maleylacetoacetate isomerase MaiA"/>
    <property type="match status" value="1"/>
</dbReference>
<comment type="similarity">
    <text evidence="1">Belongs to the GST superfamily. Zeta family.</text>
</comment>
<dbReference type="NCBIfam" id="TIGR01262">
    <property type="entry name" value="maiA"/>
    <property type="match status" value="1"/>
</dbReference>
<dbReference type="Gene3D" id="1.20.1050.10">
    <property type="match status" value="1"/>
</dbReference>
<dbReference type="GO" id="GO:0006559">
    <property type="term" value="P:L-phenylalanine catabolic process"/>
    <property type="evidence" value="ECO:0007669"/>
    <property type="project" value="TreeGrafter"/>
</dbReference>
<dbReference type="CDD" id="cd03191">
    <property type="entry name" value="GST_C_Zeta"/>
    <property type="match status" value="1"/>
</dbReference>
<dbReference type="PROSITE" id="PS50405">
    <property type="entry name" value="GST_CTER"/>
    <property type="match status" value="1"/>
</dbReference>
<dbReference type="FunFam" id="1.20.1050.10:FF:000017">
    <property type="entry name" value="Maleylacetoacetate isomerase"/>
    <property type="match status" value="1"/>
</dbReference>
<proteinExistence type="inferred from homology"/>
<dbReference type="SUPFAM" id="SSF47616">
    <property type="entry name" value="GST C-terminal domain-like"/>
    <property type="match status" value="1"/>
</dbReference>
<dbReference type="GO" id="GO:0016034">
    <property type="term" value="F:maleylacetoacetate isomerase activity"/>
    <property type="evidence" value="ECO:0007669"/>
    <property type="project" value="TreeGrafter"/>
</dbReference>
<dbReference type="GO" id="GO:0006749">
    <property type="term" value="P:glutathione metabolic process"/>
    <property type="evidence" value="ECO:0007669"/>
    <property type="project" value="TreeGrafter"/>
</dbReference>
<dbReference type="SUPFAM" id="SSF52833">
    <property type="entry name" value="Thioredoxin-like"/>
    <property type="match status" value="1"/>
</dbReference>
<dbReference type="InterPro" id="IPR036282">
    <property type="entry name" value="Glutathione-S-Trfase_C_sf"/>
</dbReference>
<keyword evidence="5" id="KW-1185">Reference proteome</keyword>
<evidence type="ECO:0000259" key="2">
    <source>
        <dbReference type="PROSITE" id="PS50404"/>
    </source>
</evidence>
<sequence length="213" mass="23840">MKLYGYWRSSASYRTRIALNLKGLGYDYEPVHLVKDGGQQKQPAYQQLNPAQLVPTLVDGDVVLNQSLAIIEYLNEEYPDPALLPTAAKDKALVRAMAYDVACELQPLTNLRVLQYLTGPLGLAEEQKIAWVKNWFATCFSGLEKRLQKHSGEYCFGDAVTLADVCLVPQMYNAERFQVDLSDYPLIATISQRLKALPAFAEAAPERQPDAQI</sequence>
<dbReference type="SFLD" id="SFLDS00019">
    <property type="entry name" value="Glutathione_Transferase_(cytos"/>
    <property type="match status" value="1"/>
</dbReference>
<dbReference type="PROSITE" id="PS50404">
    <property type="entry name" value="GST_NTER"/>
    <property type="match status" value="1"/>
</dbReference>
<dbReference type="InterPro" id="IPR036249">
    <property type="entry name" value="Thioredoxin-like_sf"/>
</dbReference>
<dbReference type="PANTHER" id="PTHR42673">
    <property type="entry name" value="MALEYLACETOACETATE ISOMERASE"/>
    <property type="match status" value="1"/>
</dbReference>
<comment type="caution">
    <text evidence="4">The sequence shown here is derived from an EMBL/GenBank/DDBJ whole genome shotgun (WGS) entry which is preliminary data.</text>
</comment>
<dbReference type="InterPro" id="IPR034330">
    <property type="entry name" value="GST_Zeta_C"/>
</dbReference>
<dbReference type="InterPro" id="IPR004045">
    <property type="entry name" value="Glutathione_S-Trfase_N"/>
</dbReference>
<name>A0A432ZTT6_9GAMM</name>
<dbReference type="Proteomes" id="UP000287996">
    <property type="component" value="Unassembled WGS sequence"/>
</dbReference>
<reference evidence="4 5" key="1">
    <citation type="journal article" date="2011" name="Front. Microbiol.">
        <title>Genomic signatures of strain selection and enhancement in Bacillus atrophaeus var. globigii, a historical biowarfare simulant.</title>
        <authorList>
            <person name="Gibbons H.S."/>
            <person name="Broomall S.M."/>
            <person name="McNew L.A."/>
            <person name="Daligault H."/>
            <person name="Chapman C."/>
            <person name="Bruce D."/>
            <person name="Karavis M."/>
            <person name="Krepps M."/>
            <person name="McGregor P.A."/>
            <person name="Hong C."/>
            <person name="Park K.H."/>
            <person name="Akmal A."/>
            <person name="Feldman A."/>
            <person name="Lin J.S."/>
            <person name="Chang W.E."/>
            <person name="Higgs B.W."/>
            <person name="Demirev P."/>
            <person name="Lindquist J."/>
            <person name="Liem A."/>
            <person name="Fochler E."/>
            <person name="Read T.D."/>
            <person name="Tapia R."/>
            <person name="Johnson S."/>
            <person name="Bishop-Lilly K.A."/>
            <person name="Detter C."/>
            <person name="Han C."/>
            <person name="Sozhamannan S."/>
            <person name="Rosenzweig C.N."/>
            <person name="Skowronski E.W."/>
        </authorList>
    </citation>
    <scope>NUCLEOTIDE SEQUENCE [LARGE SCALE GENOMIC DNA]</scope>
    <source>
        <strain evidence="4 5">CC-PW-9</strain>
    </source>
</reference>
<dbReference type="Pfam" id="PF13417">
    <property type="entry name" value="GST_N_3"/>
    <property type="match status" value="1"/>
</dbReference>
<dbReference type="InterPro" id="IPR010987">
    <property type="entry name" value="Glutathione-S-Trfase_C-like"/>
</dbReference>
<keyword evidence="4" id="KW-0413">Isomerase</keyword>
<dbReference type="Gene3D" id="3.40.30.10">
    <property type="entry name" value="Glutaredoxin"/>
    <property type="match status" value="1"/>
</dbReference>
<evidence type="ECO:0000313" key="5">
    <source>
        <dbReference type="Proteomes" id="UP000287996"/>
    </source>
</evidence>
<evidence type="ECO:0000256" key="1">
    <source>
        <dbReference type="ARBA" id="ARBA00010007"/>
    </source>
</evidence>
<dbReference type="SFLD" id="SFLDG00358">
    <property type="entry name" value="Main_(cytGST)"/>
    <property type="match status" value="1"/>
</dbReference>
<gene>
    <name evidence="4" type="primary">maiA</name>
    <name evidence="4" type="ORF">CWI84_00025</name>
</gene>
<feature type="domain" description="GST N-terminal" evidence="2">
    <location>
        <begin position="1"/>
        <end position="82"/>
    </location>
</feature>
<dbReference type="AlphaFoldDB" id="A0A432ZTT6"/>
<dbReference type="RefSeq" id="WP_126840543.1">
    <property type="nucleotide sequence ID" value="NZ_PIQH01000001.1"/>
</dbReference>
<dbReference type="CDD" id="cd03042">
    <property type="entry name" value="GST_N_Zeta"/>
    <property type="match status" value="1"/>
</dbReference>
<evidence type="ECO:0000313" key="4">
    <source>
        <dbReference type="EMBL" id="RUO81196.1"/>
    </source>
</evidence>
<dbReference type="InterPro" id="IPR005955">
    <property type="entry name" value="GST_Zeta"/>
</dbReference>
<dbReference type="Pfam" id="PF14497">
    <property type="entry name" value="GST_C_3"/>
    <property type="match status" value="1"/>
</dbReference>
<dbReference type="PANTHER" id="PTHR42673:SF21">
    <property type="entry name" value="GLUTATHIONE S-TRANSFERASE YFCF"/>
    <property type="match status" value="1"/>
</dbReference>
<protein>
    <submittedName>
        <fullName evidence="4">Maleylacetoacetate isomerase</fullName>
    </submittedName>
</protein>
<evidence type="ECO:0000259" key="3">
    <source>
        <dbReference type="PROSITE" id="PS50405"/>
    </source>
</evidence>
<dbReference type="InterPro" id="IPR040079">
    <property type="entry name" value="Glutathione_S-Trfase"/>
</dbReference>
<feature type="domain" description="GST C-terminal" evidence="3">
    <location>
        <begin position="87"/>
        <end position="213"/>
    </location>
</feature>
<dbReference type="InterPro" id="IPR034333">
    <property type="entry name" value="GST_Zeta_N"/>
</dbReference>
<dbReference type="OrthoDB" id="509852at2"/>
<dbReference type="GO" id="GO:0005737">
    <property type="term" value="C:cytoplasm"/>
    <property type="evidence" value="ECO:0007669"/>
    <property type="project" value="InterPro"/>
</dbReference>
<dbReference type="InterPro" id="IPR004046">
    <property type="entry name" value="GST_C"/>
</dbReference>
<dbReference type="GO" id="GO:0004364">
    <property type="term" value="F:glutathione transferase activity"/>
    <property type="evidence" value="ECO:0007669"/>
    <property type="project" value="TreeGrafter"/>
</dbReference>
<dbReference type="EMBL" id="PIQH01000001">
    <property type="protein sequence ID" value="RUO81196.1"/>
    <property type="molecule type" value="Genomic_DNA"/>
</dbReference>